<evidence type="ECO:0000313" key="3">
    <source>
        <dbReference type="Proteomes" id="UP000001175"/>
    </source>
</evidence>
<dbReference type="CDD" id="cd06223">
    <property type="entry name" value="PRTases_typeI"/>
    <property type="match status" value="1"/>
</dbReference>
<dbReference type="RefSeq" id="WP_011244011.1">
    <property type="nucleotide sequence ID" value="NC_006576.1"/>
</dbReference>
<name>A0A0H3K714_SYNP6</name>
<dbReference type="InterPro" id="IPR051910">
    <property type="entry name" value="ComF/GntX_DNA_util-trans"/>
</dbReference>
<dbReference type="PANTHER" id="PTHR47505:SF1">
    <property type="entry name" value="DNA UTILIZATION PROTEIN YHGH"/>
    <property type="match status" value="1"/>
</dbReference>
<protein>
    <submittedName>
        <fullName evidence="2">Uncharacterized protein</fullName>
    </submittedName>
</protein>
<comment type="similarity">
    <text evidence="1">Belongs to the ComF/GntX family.</text>
</comment>
<organism evidence="2 3">
    <name type="scientific">Synechococcus sp. (strain ATCC 27144 / PCC 6301 / SAUG 1402/1)</name>
    <name type="common">Anacystis nidulans</name>
    <dbReference type="NCBI Taxonomy" id="269084"/>
    <lineage>
        <taxon>Bacteria</taxon>
        <taxon>Bacillati</taxon>
        <taxon>Cyanobacteriota</taxon>
        <taxon>Cyanophyceae</taxon>
        <taxon>Synechococcales</taxon>
        <taxon>Synechococcaceae</taxon>
        <taxon>Synechococcus</taxon>
    </lineage>
</organism>
<evidence type="ECO:0000313" key="2">
    <source>
        <dbReference type="EMBL" id="BAD79891.1"/>
    </source>
</evidence>
<dbReference type="Gene3D" id="3.40.50.2020">
    <property type="match status" value="1"/>
</dbReference>
<dbReference type="InterPro" id="IPR000836">
    <property type="entry name" value="PRTase_dom"/>
</dbReference>
<evidence type="ECO:0000256" key="1">
    <source>
        <dbReference type="ARBA" id="ARBA00008007"/>
    </source>
</evidence>
<dbReference type="SUPFAM" id="SSF53271">
    <property type="entry name" value="PRTase-like"/>
    <property type="match status" value="1"/>
</dbReference>
<accession>A0A0H3K714</accession>
<dbReference type="PANTHER" id="PTHR47505">
    <property type="entry name" value="DNA UTILIZATION PROTEIN YHGH"/>
    <property type="match status" value="1"/>
</dbReference>
<dbReference type="Proteomes" id="UP000001175">
    <property type="component" value="Chromosome"/>
</dbReference>
<sequence>MFTPLQQFCDRLLLRSACRLCQRPATEILCLDCGRQLQACAQPRQWQSYGVTVWAWGDYAGLLRRALQQVKFDRDRELAQALGQCLADSLIDWPRSPQLQLVPIPIARDRYQQRGFNQGEVIASAVAAAQGWPCNRRSLRRLQATQALHGLSAEARRQEVAGVFDWQASRQSGEIWLVDDILTTGATLREATQTIRANGDRVRGWLLLSQTPALEGLNADKGSATILKLKKQRHPCRDSSVGRAED</sequence>
<dbReference type="InterPro" id="IPR029057">
    <property type="entry name" value="PRTase-like"/>
</dbReference>
<dbReference type="AlphaFoldDB" id="A0A0H3K714"/>
<dbReference type="KEGG" id="syc:syc1701_c"/>
<reference evidence="2 3" key="1">
    <citation type="journal article" date="2007" name="Photosyn. Res.">
        <title>Complete nucleotide sequence of the freshwater unicellular cyanobacterium Synechococcus elongatus PCC 6301 chromosome: gene content and organization.</title>
        <authorList>
            <person name="Sugita C."/>
            <person name="Ogata K."/>
            <person name="Shikata M."/>
            <person name="Jikuya H."/>
            <person name="Takano J."/>
            <person name="Furumichi M."/>
            <person name="Kanehisa M."/>
            <person name="Omata T."/>
            <person name="Sugiura M."/>
            <person name="Sugita M."/>
        </authorList>
    </citation>
    <scope>NUCLEOTIDE SEQUENCE [LARGE SCALE GENOMIC DNA]</scope>
    <source>
        <strain evidence="3">ATCC 27144 / PCC 6301 / SAUG 1402/1</strain>
    </source>
</reference>
<dbReference type="EMBL" id="AP008231">
    <property type="protein sequence ID" value="BAD79891.1"/>
    <property type="molecule type" value="Genomic_DNA"/>
</dbReference>
<dbReference type="eggNOG" id="COG1040">
    <property type="taxonomic scope" value="Bacteria"/>
</dbReference>
<proteinExistence type="inferred from homology"/>
<gene>
    <name evidence="2" type="ordered locus">syc1701_c</name>
</gene>